<organism evidence="4 5">
    <name type="scientific">Fulvitalea axinellae</name>
    <dbReference type="NCBI Taxonomy" id="1182444"/>
    <lineage>
        <taxon>Bacteria</taxon>
        <taxon>Pseudomonadati</taxon>
        <taxon>Bacteroidota</taxon>
        <taxon>Cytophagia</taxon>
        <taxon>Cytophagales</taxon>
        <taxon>Persicobacteraceae</taxon>
        <taxon>Fulvitalea</taxon>
    </lineage>
</organism>
<dbReference type="SUPFAM" id="SSF54593">
    <property type="entry name" value="Glyoxalase/Bleomycin resistance protein/Dihydroxybiphenyl dioxygenase"/>
    <property type="match status" value="2"/>
</dbReference>
<feature type="domain" description="VOC" evidence="3">
    <location>
        <begin position="197"/>
        <end position="337"/>
    </location>
</feature>
<dbReference type="GO" id="GO:0004462">
    <property type="term" value="F:lactoylglutathione lyase activity"/>
    <property type="evidence" value="ECO:0007669"/>
    <property type="project" value="InterPro"/>
</dbReference>
<dbReference type="KEGG" id="fax:FUAX_51260"/>
<dbReference type="GO" id="GO:0004493">
    <property type="term" value="F:methylmalonyl-CoA epimerase activity"/>
    <property type="evidence" value="ECO:0007669"/>
    <property type="project" value="TreeGrafter"/>
</dbReference>
<dbReference type="AlphaFoldDB" id="A0AAU9DE38"/>
<keyword evidence="4" id="KW-0614">Plasmid</keyword>
<keyword evidence="2" id="KW-0732">Signal</keyword>
<dbReference type="EMBL" id="AP025320">
    <property type="protein sequence ID" value="BDD12694.1"/>
    <property type="molecule type" value="Genomic_DNA"/>
</dbReference>
<geneLocation type="plasmid" evidence="4 5">
    <name>pFA6</name>
</geneLocation>
<keyword evidence="5" id="KW-1185">Reference proteome</keyword>
<dbReference type="Pfam" id="PF00903">
    <property type="entry name" value="Glyoxalase"/>
    <property type="match status" value="2"/>
</dbReference>
<dbReference type="InterPro" id="IPR037523">
    <property type="entry name" value="VOC_core"/>
</dbReference>
<dbReference type="GO" id="GO:0046872">
    <property type="term" value="F:metal ion binding"/>
    <property type="evidence" value="ECO:0007669"/>
    <property type="project" value="UniProtKB-KW"/>
</dbReference>
<proteinExistence type="predicted"/>
<name>A0AAU9DE38_9BACT</name>
<feature type="domain" description="VOC" evidence="3">
    <location>
        <begin position="33"/>
        <end position="177"/>
    </location>
</feature>
<evidence type="ECO:0000259" key="3">
    <source>
        <dbReference type="PROSITE" id="PS51819"/>
    </source>
</evidence>
<sequence>MRKFKSVFPFRASLLALAFVFLSISAIAQKALRLESVGFTVNDIDRNVEFFHKAFGCSRISDETFYGDDYEHLQGVFNLNIRVARLALGDQEIRLTEYLTPQGKPMPLEMKSNDLIFQHMAIVVSDMDKAYDKLRAMGVKQVSNVPQTLPDWNKAAAGIKAFYFKAPEGHILELIWFPKGKGDPKWQDNPKGRLFMGIDHTAIAVSSTNRSLGFYRDILGMKIRGESKNYGAEQEHLNGVKGCEVKITGLGPTEGGMGVEFLEFLKPGSGEEFPYDSRPYDVWNWQTVIVVDNIDQIYRRVRSYPKRMVSEGMVSILGKKMFIIRDPDGHAVVIKEK</sequence>
<dbReference type="InterPro" id="IPR004360">
    <property type="entry name" value="Glyas_Fos-R_dOase_dom"/>
</dbReference>
<dbReference type="PROSITE" id="PS51819">
    <property type="entry name" value="VOC"/>
    <property type="match status" value="2"/>
</dbReference>
<dbReference type="PROSITE" id="PS00934">
    <property type="entry name" value="GLYOXALASE_I_1"/>
    <property type="match status" value="1"/>
</dbReference>
<reference evidence="4 5" key="1">
    <citation type="submission" date="2021-12" db="EMBL/GenBank/DDBJ databases">
        <title>Genome sequencing of bacteria with rrn-lacking chromosome and rrn-plasmid.</title>
        <authorList>
            <person name="Anda M."/>
            <person name="Iwasaki W."/>
        </authorList>
    </citation>
    <scope>NUCLEOTIDE SEQUENCE [LARGE SCALE GENOMIC DNA]</scope>
    <source>
        <strain evidence="4 5">DSM 100852</strain>
        <plasmid evidence="4 5">pFA6</plasmid>
    </source>
</reference>
<dbReference type="InterPro" id="IPR051785">
    <property type="entry name" value="MMCE/EMCE_epimerase"/>
</dbReference>
<evidence type="ECO:0000313" key="4">
    <source>
        <dbReference type="EMBL" id="BDD12694.1"/>
    </source>
</evidence>
<evidence type="ECO:0000256" key="2">
    <source>
        <dbReference type="SAM" id="SignalP"/>
    </source>
</evidence>
<dbReference type="InterPro" id="IPR018146">
    <property type="entry name" value="Glyoxalase_1_CS"/>
</dbReference>
<gene>
    <name evidence="4" type="ORF">FUAX_51260</name>
</gene>
<dbReference type="InterPro" id="IPR029068">
    <property type="entry name" value="Glyas_Bleomycin-R_OHBP_Dase"/>
</dbReference>
<dbReference type="Gene3D" id="3.10.180.10">
    <property type="entry name" value="2,3-Dihydroxybiphenyl 1,2-Dioxygenase, domain 1"/>
    <property type="match status" value="2"/>
</dbReference>
<dbReference type="RefSeq" id="WP_338395998.1">
    <property type="nucleotide sequence ID" value="NZ_AP025320.1"/>
</dbReference>
<accession>A0AAU9DE38</accession>
<feature type="chain" id="PRO_5043784486" description="VOC domain-containing protein" evidence="2">
    <location>
        <begin position="29"/>
        <end position="337"/>
    </location>
</feature>
<feature type="signal peptide" evidence="2">
    <location>
        <begin position="1"/>
        <end position="28"/>
    </location>
</feature>
<dbReference type="Proteomes" id="UP001348817">
    <property type="component" value="Plasmid pFA6"/>
</dbReference>
<dbReference type="PANTHER" id="PTHR43048">
    <property type="entry name" value="METHYLMALONYL-COA EPIMERASE"/>
    <property type="match status" value="1"/>
</dbReference>
<keyword evidence="1" id="KW-0479">Metal-binding</keyword>
<evidence type="ECO:0000313" key="5">
    <source>
        <dbReference type="Proteomes" id="UP001348817"/>
    </source>
</evidence>
<dbReference type="PANTHER" id="PTHR43048:SF3">
    <property type="entry name" value="METHYLMALONYL-COA EPIMERASE, MITOCHONDRIAL"/>
    <property type="match status" value="1"/>
</dbReference>
<protein>
    <recommendedName>
        <fullName evidence="3">VOC domain-containing protein</fullName>
    </recommendedName>
</protein>
<dbReference type="GO" id="GO:0046491">
    <property type="term" value="P:L-methylmalonyl-CoA metabolic process"/>
    <property type="evidence" value="ECO:0007669"/>
    <property type="project" value="TreeGrafter"/>
</dbReference>
<evidence type="ECO:0000256" key="1">
    <source>
        <dbReference type="ARBA" id="ARBA00022723"/>
    </source>
</evidence>